<dbReference type="SUPFAM" id="SSF158997">
    <property type="entry name" value="Trm112p-like"/>
    <property type="match status" value="1"/>
</dbReference>
<comment type="caution">
    <text evidence="2">The sequence shown here is derived from an EMBL/GenBank/DDBJ whole genome shotgun (WGS) entry which is preliminary data.</text>
</comment>
<name>A0ABV5YS17_9ACTN</name>
<evidence type="ECO:0000256" key="1">
    <source>
        <dbReference type="HAMAP-Rule" id="MF_01187"/>
    </source>
</evidence>
<comment type="similarity">
    <text evidence="1">Belongs to the UPF0434 family.</text>
</comment>
<organism evidence="2 3">
    <name type="scientific">Actinoallomurus acaciae</name>
    <dbReference type="NCBI Taxonomy" id="502577"/>
    <lineage>
        <taxon>Bacteria</taxon>
        <taxon>Bacillati</taxon>
        <taxon>Actinomycetota</taxon>
        <taxon>Actinomycetes</taxon>
        <taxon>Streptosporangiales</taxon>
        <taxon>Thermomonosporaceae</taxon>
        <taxon>Actinoallomurus</taxon>
    </lineage>
</organism>
<dbReference type="HAMAP" id="MF_01187">
    <property type="entry name" value="UPF0434"/>
    <property type="match status" value="1"/>
</dbReference>
<dbReference type="RefSeq" id="WP_378210254.1">
    <property type="nucleotide sequence ID" value="NZ_JBHLZP010000381.1"/>
</dbReference>
<dbReference type="Pfam" id="PF03966">
    <property type="entry name" value="Trm112p"/>
    <property type="match status" value="1"/>
</dbReference>
<gene>
    <name evidence="2" type="ORF">ACFFNX_35220</name>
</gene>
<dbReference type="InterPro" id="IPR005651">
    <property type="entry name" value="Trm112-like"/>
</dbReference>
<sequence>MTATGPGHGETAVLDERLLALLACPVDKEALLYFPGDGLLYNPRLRLAYRVEDGIPVLLAGEAEKVGAERHATLTARAGRGEAAATLGRDLAASAGRRETARE</sequence>
<proteinExistence type="inferred from homology"/>
<evidence type="ECO:0000313" key="3">
    <source>
        <dbReference type="Proteomes" id="UP001589627"/>
    </source>
</evidence>
<dbReference type="EMBL" id="JBHLZP010000381">
    <property type="protein sequence ID" value="MFB9837438.1"/>
    <property type="molecule type" value="Genomic_DNA"/>
</dbReference>
<evidence type="ECO:0000313" key="2">
    <source>
        <dbReference type="EMBL" id="MFB9837438.1"/>
    </source>
</evidence>
<dbReference type="Gene3D" id="2.20.25.10">
    <property type="match status" value="1"/>
</dbReference>
<protein>
    <recommendedName>
        <fullName evidence="1">UPF0434 protein ACFFNX_35220</fullName>
    </recommendedName>
</protein>
<accession>A0ABV5YS17</accession>
<reference evidence="2 3" key="1">
    <citation type="submission" date="2024-09" db="EMBL/GenBank/DDBJ databases">
        <authorList>
            <person name="Sun Q."/>
            <person name="Mori K."/>
        </authorList>
    </citation>
    <scope>NUCLEOTIDE SEQUENCE [LARGE SCALE GENOMIC DNA]</scope>
    <source>
        <strain evidence="2 3">TBRC 0563</strain>
    </source>
</reference>
<keyword evidence="3" id="KW-1185">Reference proteome</keyword>
<dbReference type="Proteomes" id="UP001589627">
    <property type="component" value="Unassembled WGS sequence"/>
</dbReference>